<comment type="caution">
    <text evidence="6">The sequence shown here is derived from an EMBL/GenBank/DDBJ whole genome shotgun (WGS) entry which is preliminary data.</text>
</comment>
<dbReference type="Pfam" id="PF01934">
    <property type="entry name" value="HepT-like"/>
    <property type="match status" value="1"/>
</dbReference>
<evidence type="ECO:0000313" key="6">
    <source>
        <dbReference type="EMBL" id="KUK62551.1"/>
    </source>
</evidence>
<name>A0A101GQ32_9EURY</name>
<evidence type="ECO:0000256" key="3">
    <source>
        <dbReference type="ARBA" id="ARBA00022722"/>
    </source>
</evidence>
<sequence length="101" mass="11089">MPRDVLLYLEDIREAVASIRSYAGGRTFEEFAGDPMCRDAVVLRFITIGEAVKQIPPASPPATRRLNGERLPGSGISASTPIIRRNRRFSGTSSRPTSGLW</sequence>
<keyword evidence="2" id="KW-1277">Toxin-antitoxin system</keyword>
<dbReference type="EMBL" id="LGGD01000060">
    <property type="protein sequence ID" value="KUK62551.1"/>
    <property type="molecule type" value="Genomic_DNA"/>
</dbReference>
<organism evidence="6 7">
    <name type="scientific">Methanoculleus marisnigri</name>
    <dbReference type="NCBI Taxonomy" id="2198"/>
    <lineage>
        <taxon>Archaea</taxon>
        <taxon>Methanobacteriati</taxon>
        <taxon>Methanobacteriota</taxon>
        <taxon>Stenosarchaea group</taxon>
        <taxon>Methanomicrobia</taxon>
        <taxon>Methanomicrobiales</taxon>
        <taxon>Methanomicrobiaceae</taxon>
        <taxon>Methanoculleus</taxon>
    </lineage>
</organism>
<evidence type="ECO:0000256" key="2">
    <source>
        <dbReference type="ARBA" id="ARBA00022649"/>
    </source>
</evidence>
<gene>
    <name evidence="6" type="ORF">XD82_0648</name>
</gene>
<keyword evidence="1" id="KW-0597">Phosphoprotein</keyword>
<evidence type="ECO:0000256" key="4">
    <source>
        <dbReference type="ARBA" id="ARBA00022801"/>
    </source>
</evidence>
<evidence type="ECO:0000256" key="5">
    <source>
        <dbReference type="SAM" id="MobiDB-lite"/>
    </source>
</evidence>
<keyword evidence="3" id="KW-0540">Nuclease</keyword>
<feature type="compositionally biased region" description="Polar residues" evidence="5">
    <location>
        <begin position="89"/>
        <end position="101"/>
    </location>
</feature>
<proteinExistence type="predicted"/>
<dbReference type="GO" id="GO:0004540">
    <property type="term" value="F:RNA nuclease activity"/>
    <property type="evidence" value="ECO:0007669"/>
    <property type="project" value="InterPro"/>
</dbReference>
<reference evidence="7" key="1">
    <citation type="journal article" date="2015" name="MBio">
        <title>Genome-Resolved Metagenomic Analysis Reveals Roles for Candidate Phyla and Other Microbial Community Members in Biogeochemical Transformations in Oil Reservoirs.</title>
        <authorList>
            <person name="Hu P."/>
            <person name="Tom L."/>
            <person name="Singh A."/>
            <person name="Thomas B.C."/>
            <person name="Baker B.J."/>
            <person name="Piceno Y.M."/>
            <person name="Andersen G.L."/>
            <person name="Banfield J.F."/>
        </authorList>
    </citation>
    <scope>NUCLEOTIDE SEQUENCE [LARGE SCALE GENOMIC DNA]</scope>
</reference>
<evidence type="ECO:0008006" key="8">
    <source>
        <dbReference type="Google" id="ProtNLM"/>
    </source>
</evidence>
<dbReference type="Proteomes" id="UP000054323">
    <property type="component" value="Unassembled WGS sequence"/>
</dbReference>
<dbReference type="AlphaFoldDB" id="A0A101GQ32"/>
<evidence type="ECO:0000256" key="1">
    <source>
        <dbReference type="ARBA" id="ARBA00022553"/>
    </source>
</evidence>
<dbReference type="GO" id="GO:0016787">
    <property type="term" value="F:hydrolase activity"/>
    <property type="evidence" value="ECO:0007669"/>
    <property type="project" value="UniProtKB-KW"/>
</dbReference>
<feature type="region of interest" description="Disordered" evidence="5">
    <location>
        <begin position="56"/>
        <end position="101"/>
    </location>
</feature>
<dbReference type="GO" id="GO:0110001">
    <property type="term" value="C:toxin-antitoxin complex"/>
    <property type="evidence" value="ECO:0007669"/>
    <property type="project" value="InterPro"/>
</dbReference>
<evidence type="ECO:0000313" key="7">
    <source>
        <dbReference type="Proteomes" id="UP000054323"/>
    </source>
</evidence>
<dbReference type="InterPro" id="IPR008201">
    <property type="entry name" value="HepT-like"/>
</dbReference>
<protein>
    <recommendedName>
        <fullName evidence="8">DUF86 domain-containing protein</fullName>
    </recommendedName>
</protein>
<accession>A0A101GQ32</accession>
<keyword evidence="4" id="KW-0378">Hydrolase</keyword>